<sequence length="222" mass="24393">MRATTFTIRNVVTGERDEAGQLALRTLGDVTVTLEGMTRAEIAEWADITDALNTRGFDEEMFRLTVNGWKITHPEVGVVGLLFQGAGTRVHVEWYDAANGDYFSAGWVAQLRHGAAAVINARQHAGQGLPVDVEPEPIKAPEPTAPVWLEDGTLIRYHGSIEQLHGGIFRAYECYRFEECEHWDCDGYALLPVGAWRPCAVHVGPHSVTAVTAEDVLEVPDA</sequence>
<name>V6JEA1_STRRC</name>
<dbReference type="OrthoDB" id="10001398at2"/>
<dbReference type="Proteomes" id="UP000017984">
    <property type="component" value="Plasmid pSros1"/>
</dbReference>
<dbReference type="RefSeq" id="WP_023553989.1">
    <property type="nucleotide sequence ID" value="NZ_CM002286.1"/>
</dbReference>
<keyword evidence="2" id="KW-1185">Reference proteome</keyword>
<organism evidence="1 2">
    <name type="scientific">Streptomyces roseochromogenus subsp. oscitans DS 12.976</name>
    <dbReference type="NCBI Taxonomy" id="1352936"/>
    <lineage>
        <taxon>Bacteria</taxon>
        <taxon>Bacillati</taxon>
        <taxon>Actinomycetota</taxon>
        <taxon>Actinomycetes</taxon>
        <taxon>Kitasatosporales</taxon>
        <taxon>Streptomycetaceae</taxon>
        <taxon>Streptomyces</taxon>
    </lineage>
</organism>
<keyword evidence="1" id="KW-0614">Plasmid</keyword>
<reference evidence="1 2" key="1">
    <citation type="journal article" date="2014" name="Genome Announc.">
        <title>Draft Genome Sequence of Streptomyces roseochromogenes subsp. oscitans DS 12.976, Producer of the Aminocoumarin Antibiotic Clorobiocin.</title>
        <authorList>
            <person name="Ruckert C."/>
            <person name="Kalinowski J."/>
            <person name="Heide L."/>
            <person name="Apel A.K."/>
        </authorList>
    </citation>
    <scope>NUCLEOTIDE SEQUENCE [LARGE SCALE GENOMIC DNA]</scope>
    <source>
        <strain evidence="1 2">DS 12.976</strain>
        <plasmid evidence="1">pSros1</plasmid>
    </source>
</reference>
<evidence type="ECO:0000313" key="1">
    <source>
        <dbReference type="EMBL" id="EST18058.1"/>
    </source>
</evidence>
<comment type="caution">
    <text evidence="1">The sequence shown here is derived from an EMBL/GenBank/DDBJ whole genome shotgun (WGS) entry which is preliminary data.</text>
</comment>
<dbReference type="HOGENOM" id="CLU_1244774_0_0_11"/>
<evidence type="ECO:0000313" key="2">
    <source>
        <dbReference type="Proteomes" id="UP000017984"/>
    </source>
</evidence>
<dbReference type="AlphaFoldDB" id="V6JEA1"/>
<protein>
    <submittedName>
        <fullName evidence="1">Uncharacterized protein</fullName>
    </submittedName>
</protein>
<accession>V6JEA1</accession>
<dbReference type="PATRIC" id="fig|1352936.5.peg.9501"/>
<dbReference type="EMBL" id="AWQX01000398">
    <property type="protein sequence ID" value="EST18058.1"/>
    <property type="molecule type" value="Genomic_DNA"/>
</dbReference>
<gene>
    <name evidence="1" type="ORF">M878_45685</name>
</gene>
<proteinExistence type="predicted"/>
<geneLocation type="plasmid" evidence="1 2">
    <name>pSros1</name>
</geneLocation>